<accession>A0A2H9VSW3</accession>
<reference evidence="2 3" key="1">
    <citation type="submission" date="2017-11" db="EMBL/GenBank/DDBJ databases">
        <title>Genomic Encyclopedia of Archaeal and Bacterial Type Strains, Phase II (KMG-II): From Individual Species to Whole Genera.</title>
        <authorList>
            <person name="Goeker M."/>
        </authorList>
    </citation>
    <scope>NUCLEOTIDE SEQUENCE [LARGE SCALE GENOMIC DNA]</scope>
    <source>
        <strain evidence="2 3">DSM 28175</strain>
    </source>
</reference>
<feature type="transmembrane region" description="Helical" evidence="1">
    <location>
        <begin position="273"/>
        <end position="295"/>
    </location>
</feature>
<dbReference type="AlphaFoldDB" id="A0A2H9VSW3"/>
<dbReference type="Proteomes" id="UP000242687">
    <property type="component" value="Unassembled WGS sequence"/>
</dbReference>
<evidence type="ECO:0008006" key="4">
    <source>
        <dbReference type="Google" id="ProtNLM"/>
    </source>
</evidence>
<dbReference type="EMBL" id="PGFJ01000001">
    <property type="protein sequence ID" value="PJJ83904.1"/>
    <property type="molecule type" value="Genomic_DNA"/>
</dbReference>
<evidence type="ECO:0000256" key="1">
    <source>
        <dbReference type="SAM" id="Phobius"/>
    </source>
</evidence>
<keyword evidence="3" id="KW-1185">Reference proteome</keyword>
<gene>
    <name evidence="2" type="ORF">CLV57_0899</name>
</gene>
<feature type="transmembrane region" description="Helical" evidence="1">
    <location>
        <begin position="155"/>
        <end position="177"/>
    </location>
</feature>
<protein>
    <recommendedName>
        <fullName evidence="4">Quinol:cytochrome c oxidoreductase quinone-binding subunit 2</fullName>
    </recommendedName>
</protein>
<keyword evidence="1" id="KW-1133">Transmembrane helix</keyword>
<dbReference type="PANTHER" id="PTHR43044:SF1">
    <property type="entry name" value="QUINOL:CYTOCHROME C OXIDOREDUCTASE QUINONE-BINDING SUBUNIT 2"/>
    <property type="match status" value="1"/>
</dbReference>
<feature type="transmembrane region" description="Helical" evidence="1">
    <location>
        <begin position="376"/>
        <end position="400"/>
    </location>
</feature>
<dbReference type="OrthoDB" id="140980at2"/>
<feature type="transmembrane region" description="Helical" evidence="1">
    <location>
        <begin position="20"/>
        <end position="39"/>
    </location>
</feature>
<dbReference type="PANTHER" id="PTHR43044">
    <property type="match status" value="1"/>
</dbReference>
<feature type="transmembrane region" description="Helical" evidence="1">
    <location>
        <begin position="340"/>
        <end position="356"/>
    </location>
</feature>
<comment type="caution">
    <text evidence="2">The sequence shown here is derived from an EMBL/GenBank/DDBJ whole genome shotgun (WGS) entry which is preliminary data.</text>
</comment>
<name>A0A2H9VSW3_9SPHI</name>
<sequence>MKTHNNFDEQFEFGGKARTWSLVAIVIGVVAIALGFLTGNVERTFANLLLMAYYTTCVSLAGAFFCAVQYVTQSGWSAAILRVPHAFIRILPIPAIILIVVVVAGLTMTHTITNHEGQEVVAPYLYKIWGAHDVTKEGSEHFDALIAGKSGFLNIGFFLARVVGFLAAYILLSRLFVKYSTNEDELAGMSNYDKSFKLACVFLVIFGFTIPVFAFDVIMSLEAHWFSTMFGWYNFAALWVTGLATMTLIIIYLRSQGYLSWVTQDHLHNLGQLMFGFSVFWTYLWFAQFLLTWYANIPEETAYFYKRWEPEFKPWFWFSIVINFLTPLLVLMARDFKRSTAILKTACIIIICGHWFDYFQMIMPGTVEHYHEWYSAVLWIEVGTFIGFAGMFAFLVLNALTKFKALAPKNHPFLQESLHHHI</sequence>
<evidence type="ECO:0000313" key="3">
    <source>
        <dbReference type="Proteomes" id="UP000242687"/>
    </source>
</evidence>
<keyword evidence="1" id="KW-0472">Membrane</keyword>
<keyword evidence="1" id="KW-0812">Transmembrane</keyword>
<organism evidence="2 3">
    <name type="scientific">Mucilaginibacter auburnensis</name>
    <dbReference type="NCBI Taxonomy" id="1457233"/>
    <lineage>
        <taxon>Bacteria</taxon>
        <taxon>Pseudomonadati</taxon>
        <taxon>Bacteroidota</taxon>
        <taxon>Sphingobacteriia</taxon>
        <taxon>Sphingobacteriales</taxon>
        <taxon>Sphingobacteriaceae</taxon>
        <taxon>Mucilaginibacter</taxon>
    </lineage>
</organism>
<proteinExistence type="predicted"/>
<feature type="transmembrane region" description="Helical" evidence="1">
    <location>
        <begin position="198"/>
        <end position="219"/>
    </location>
</feature>
<feature type="transmembrane region" description="Helical" evidence="1">
    <location>
        <begin position="231"/>
        <end position="253"/>
    </location>
</feature>
<feature type="transmembrane region" description="Helical" evidence="1">
    <location>
        <begin position="315"/>
        <end position="333"/>
    </location>
</feature>
<dbReference type="RefSeq" id="WP_100340133.1">
    <property type="nucleotide sequence ID" value="NZ_PGFJ01000001.1"/>
</dbReference>
<feature type="transmembrane region" description="Helical" evidence="1">
    <location>
        <begin position="83"/>
        <end position="106"/>
    </location>
</feature>
<feature type="transmembrane region" description="Helical" evidence="1">
    <location>
        <begin position="51"/>
        <end position="71"/>
    </location>
</feature>
<evidence type="ECO:0000313" key="2">
    <source>
        <dbReference type="EMBL" id="PJJ83904.1"/>
    </source>
</evidence>